<name>A0A1I5D2S1_9HYPH</name>
<accession>A0A1I5D2S1</accession>
<dbReference type="InterPro" id="IPR035965">
    <property type="entry name" value="PAS-like_dom_sf"/>
</dbReference>
<feature type="domain" description="PAC" evidence="6">
    <location>
        <begin position="393"/>
        <end position="444"/>
    </location>
</feature>
<feature type="domain" description="EAL" evidence="8">
    <location>
        <begin position="641"/>
        <end position="892"/>
    </location>
</feature>
<evidence type="ECO:0000256" key="2">
    <source>
        <dbReference type="ARBA" id="ARBA00022692"/>
    </source>
</evidence>
<dbReference type="PROSITE" id="PS50113">
    <property type="entry name" value="PAC"/>
    <property type="match status" value="1"/>
</dbReference>
<dbReference type="SUPFAM" id="SSF141868">
    <property type="entry name" value="EAL domain-like"/>
    <property type="match status" value="1"/>
</dbReference>
<dbReference type="Pfam" id="PF00563">
    <property type="entry name" value="EAL"/>
    <property type="match status" value="1"/>
</dbReference>
<dbReference type="PROSITE" id="PS50839">
    <property type="entry name" value="CHASE"/>
    <property type="match status" value="1"/>
</dbReference>
<dbReference type="InterPro" id="IPR001633">
    <property type="entry name" value="EAL_dom"/>
</dbReference>
<dbReference type="GO" id="GO:0016020">
    <property type="term" value="C:membrane"/>
    <property type="evidence" value="ECO:0007669"/>
    <property type="project" value="UniProtKB-SubCell"/>
</dbReference>
<dbReference type="SMART" id="SM01079">
    <property type="entry name" value="CHASE"/>
    <property type="match status" value="1"/>
</dbReference>
<evidence type="ECO:0000256" key="1">
    <source>
        <dbReference type="ARBA" id="ARBA00004370"/>
    </source>
</evidence>
<keyword evidence="2 5" id="KW-0812">Transmembrane</keyword>
<dbReference type="SMART" id="SM00267">
    <property type="entry name" value="GGDEF"/>
    <property type="match status" value="1"/>
</dbReference>
<feature type="transmembrane region" description="Helical" evidence="5">
    <location>
        <begin position="20"/>
        <end position="42"/>
    </location>
</feature>
<dbReference type="GO" id="GO:0007165">
    <property type="term" value="P:signal transduction"/>
    <property type="evidence" value="ECO:0007669"/>
    <property type="project" value="UniProtKB-ARBA"/>
</dbReference>
<dbReference type="InterPro" id="IPR006189">
    <property type="entry name" value="CHASE_dom"/>
</dbReference>
<feature type="domain" description="CHASE" evidence="7">
    <location>
        <begin position="119"/>
        <end position="260"/>
    </location>
</feature>
<dbReference type="InterPro" id="IPR043128">
    <property type="entry name" value="Rev_trsase/Diguanyl_cyclase"/>
</dbReference>
<dbReference type="STRING" id="655353.SAMN04488056_102441"/>
<dbReference type="PANTHER" id="PTHR44757:SF2">
    <property type="entry name" value="BIOFILM ARCHITECTURE MAINTENANCE PROTEIN MBAA"/>
    <property type="match status" value="1"/>
</dbReference>
<dbReference type="PANTHER" id="PTHR44757">
    <property type="entry name" value="DIGUANYLATE CYCLASE DGCP"/>
    <property type="match status" value="1"/>
</dbReference>
<dbReference type="PROSITE" id="PS50883">
    <property type="entry name" value="EAL"/>
    <property type="match status" value="1"/>
</dbReference>
<sequence length="897" mass="101579">MNNERNEKWLKSWAALRERFWNVAHLPVVVATLVIVAVALIAEDISKNAYLEKSRAELRNKATQVALTIQGAIIANIETGRGLANVIRTEPDIDTERFNQLAKQLFHNFSSMKLIAIAPNLVVSNIYPLEGNESVIGLDYRDVEEQRDLVFEARDKNELTMAGPIDLVQGGTGLLVRYPVYIDSLDKGRYFWGIVSAVLDVDFFYQYAGLLDEDAELDYAIVGKDGMGASGEQFFGSEDINEMDPIRVPVDFRIAQWELRVVPHGGWSVPSSIFWLIRAIAFAAFLLVVVPMAIVFKLSRERMAHLDAHIESQRQLASVSKRFELAVDALKLGVWEFDPAVRRFKWDQQTREIYGIDPDCDVNEVDWKERLFPEDRARLFDDGRKAIASEGKFCTDYRLQMPDGTIKTVRVSALGWTDDDGKMIYVGVNWDITKHVAREEALKDARAESERRYQELVKAKTRIEFNALHDFLTKLPNRRYVDEFLNGENGAPWPFEDAENSWLLKVDLDGFKEINDSFGHAAGDAMLLKVADMLRSLKQEEEFIARVGGDEFIMLCSSAQNRNRPQELAENLIAMMPEPQNYKGLACRLGASIGLSNWADAKESPDKLRSNADLALYQSKQNGKGCFTFFSQPLFQTANEKRRLADDLLRGIENREFIAYYQGQYNAETHRLVGAEALARWAHPKRGLVYPDMFIDLADSLGVTGEIDAMVMEHALETKQFWADKGLNIDRVSVNVSAKRLSDRDLIPGLKAMDFDPSHLTFELIESTFLDRSAPQVAANIRRLREMGIEIEIDDFGTAYASIVSLTHLLPNRLKIDRELILPVTSSEHQRELVHSIIHIGRTLGIGVVAEGIESLEHAEILRVMGADILQGYAFSRPMTREKFFTHHAKGSRFHVA</sequence>
<dbReference type="SUPFAM" id="SSF55785">
    <property type="entry name" value="PYP-like sensor domain (PAS domain)"/>
    <property type="match status" value="1"/>
</dbReference>
<gene>
    <name evidence="10" type="ORF">SAMN04488056_102441</name>
</gene>
<feature type="transmembrane region" description="Helical" evidence="5">
    <location>
        <begin position="273"/>
        <end position="296"/>
    </location>
</feature>
<dbReference type="Gene3D" id="3.30.450.20">
    <property type="entry name" value="PAS domain"/>
    <property type="match status" value="1"/>
</dbReference>
<keyword evidence="4 5" id="KW-0472">Membrane</keyword>
<dbReference type="CDD" id="cd00130">
    <property type="entry name" value="PAS"/>
    <property type="match status" value="1"/>
</dbReference>
<evidence type="ECO:0000256" key="3">
    <source>
        <dbReference type="ARBA" id="ARBA00022989"/>
    </source>
</evidence>
<proteinExistence type="predicted"/>
<dbReference type="PROSITE" id="PS50887">
    <property type="entry name" value="GGDEF"/>
    <property type="match status" value="1"/>
</dbReference>
<reference evidence="10 11" key="1">
    <citation type="submission" date="2016-10" db="EMBL/GenBank/DDBJ databases">
        <authorList>
            <person name="de Groot N.N."/>
        </authorList>
    </citation>
    <scope>NUCLEOTIDE SEQUENCE [LARGE SCALE GENOMIC DNA]</scope>
    <source>
        <strain evidence="10 11">CGMCC 1.9157</strain>
    </source>
</reference>
<evidence type="ECO:0000259" key="8">
    <source>
        <dbReference type="PROSITE" id="PS50883"/>
    </source>
</evidence>
<dbReference type="InterPro" id="IPR013655">
    <property type="entry name" value="PAS_fold_3"/>
</dbReference>
<dbReference type="InterPro" id="IPR000014">
    <property type="entry name" value="PAS"/>
</dbReference>
<dbReference type="Pfam" id="PF08447">
    <property type="entry name" value="PAS_3"/>
    <property type="match status" value="1"/>
</dbReference>
<dbReference type="SUPFAM" id="SSF55073">
    <property type="entry name" value="Nucleotide cyclase"/>
    <property type="match status" value="1"/>
</dbReference>
<dbReference type="Pfam" id="PF03924">
    <property type="entry name" value="CHASE"/>
    <property type="match status" value="1"/>
</dbReference>
<evidence type="ECO:0000259" key="9">
    <source>
        <dbReference type="PROSITE" id="PS50887"/>
    </source>
</evidence>
<dbReference type="NCBIfam" id="TIGR00254">
    <property type="entry name" value="GGDEF"/>
    <property type="match status" value="1"/>
</dbReference>
<keyword evidence="11" id="KW-1185">Reference proteome</keyword>
<dbReference type="InterPro" id="IPR035919">
    <property type="entry name" value="EAL_sf"/>
</dbReference>
<organism evidence="10 11">
    <name type="scientific">Cohaesibacter marisflavi</name>
    <dbReference type="NCBI Taxonomy" id="655353"/>
    <lineage>
        <taxon>Bacteria</taxon>
        <taxon>Pseudomonadati</taxon>
        <taxon>Pseudomonadota</taxon>
        <taxon>Alphaproteobacteria</taxon>
        <taxon>Hyphomicrobiales</taxon>
        <taxon>Cohaesibacteraceae</taxon>
    </lineage>
</organism>
<dbReference type="AlphaFoldDB" id="A0A1I5D2S1"/>
<dbReference type="Proteomes" id="UP000199236">
    <property type="component" value="Unassembled WGS sequence"/>
</dbReference>
<dbReference type="InterPro" id="IPR029787">
    <property type="entry name" value="Nucleotide_cyclase"/>
</dbReference>
<evidence type="ECO:0000256" key="5">
    <source>
        <dbReference type="SAM" id="Phobius"/>
    </source>
</evidence>
<dbReference type="InterPro" id="IPR000700">
    <property type="entry name" value="PAS-assoc_C"/>
</dbReference>
<dbReference type="Gene3D" id="3.20.20.450">
    <property type="entry name" value="EAL domain"/>
    <property type="match status" value="1"/>
</dbReference>
<evidence type="ECO:0000259" key="7">
    <source>
        <dbReference type="PROSITE" id="PS50839"/>
    </source>
</evidence>
<dbReference type="CDD" id="cd01948">
    <property type="entry name" value="EAL"/>
    <property type="match status" value="1"/>
</dbReference>
<dbReference type="InterPro" id="IPR000160">
    <property type="entry name" value="GGDEF_dom"/>
</dbReference>
<protein>
    <submittedName>
        <fullName evidence="10">Periplasmic sensor diguanylate cyclase/phosphodiesterase</fullName>
    </submittedName>
</protein>
<dbReference type="EMBL" id="FOVR01000002">
    <property type="protein sequence ID" value="SFN93181.1"/>
    <property type="molecule type" value="Genomic_DNA"/>
</dbReference>
<dbReference type="GO" id="GO:0003824">
    <property type="term" value="F:catalytic activity"/>
    <property type="evidence" value="ECO:0007669"/>
    <property type="project" value="UniProtKB-ARBA"/>
</dbReference>
<dbReference type="CDD" id="cd01949">
    <property type="entry name" value="GGDEF"/>
    <property type="match status" value="1"/>
</dbReference>
<feature type="domain" description="GGDEF" evidence="9">
    <location>
        <begin position="499"/>
        <end position="632"/>
    </location>
</feature>
<dbReference type="Pfam" id="PF00990">
    <property type="entry name" value="GGDEF"/>
    <property type="match status" value="1"/>
</dbReference>
<evidence type="ECO:0000256" key="4">
    <source>
        <dbReference type="ARBA" id="ARBA00023136"/>
    </source>
</evidence>
<dbReference type="Gene3D" id="3.30.450.350">
    <property type="entry name" value="CHASE domain"/>
    <property type="match status" value="1"/>
</dbReference>
<keyword evidence="3 5" id="KW-1133">Transmembrane helix</keyword>
<evidence type="ECO:0000313" key="10">
    <source>
        <dbReference type="EMBL" id="SFN93181.1"/>
    </source>
</evidence>
<dbReference type="Gene3D" id="3.30.70.270">
    <property type="match status" value="1"/>
</dbReference>
<evidence type="ECO:0000313" key="11">
    <source>
        <dbReference type="Proteomes" id="UP000199236"/>
    </source>
</evidence>
<dbReference type="InterPro" id="IPR042240">
    <property type="entry name" value="CHASE_sf"/>
</dbReference>
<dbReference type="SMART" id="SM00052">
    <property type="entry name" value="EAL"/>
    <property type="match status" value="1"/>
</dbReference>
<comment type="subcellular location">
    <subcellularLocation>
        <location evidence="1">Membrane</location>
    </subcellularLocation>
</comment>
<evidence type="ECO:0000259" key="6">
    <source>
        <dbReference type="PROSITE" id="PS50113"/>
    </source>
</evidence>
<dbReference type="InterPro" id="IPR052155">
    <property type="entry name" value="Biofilm_reg_signaling"/>
</dbReference>